<comment type="caution">
    <text evidence="2">The sequence shown here is derived from an EMBL/GenBank/DDBJ whole genome shotgun (WGS) entry which is preliminary data.</text>
</comment>
<protein>
    <submittedName>
        <fullName evidence="2">Uncharacterized protein</fullName>
    </submittedName>
</protein>
<evidence type="ECO:0000313" key="3">
    <source>
        <dbReference type="Proteomes" id="UP000565441"/>
    </source>
</evidence>
<feature type="region of interest" description="Disordered" evidence="1">
    <location>
        <begin position="26"/>
        <end position="46"/>
    </location>
</feature>
<name>A0A8H5GL20_9AGAR</name>
<sequence length="126" mass="14461">MVHNDEASSIVLVRWRHERLYHLRPQHRKNGHRSLKRNKDLNVRPYPPNPVTLLARSKYIHAVLQPEPDECMHLDAQFSPPNILLSSASGRGLEDMLTGDAAALLAEDQDEDEARARSKILARIWK</sequence>
<accession>A0A8H5GL20</accession>
<evidence type="ECO:0000256" key="1">
    <source>
        <dbReference type="SAM" id="MobiDB-lite"/>
    </source>
</evidence>
<proteinExistence type="predicted"/>
<organism evidence="2 3">
    <name type="scientific">Tricholomella constricta</name>
    <dbReference type="NCBI Taxonomy" id="117010"/>
    <lineage>
        <taxon>Eukaryota</taxon>
        <taxon>Fungi</taxon>
        <taxon>Dikarya</taxon>
        <taxon>Basidiomycota</taxon>
        <taxon>Agaricomycotina</taxon>
        <taxon>Agaricomycetes</taxon>
        <taxon>Agaricomycetidae</taxon>
        <taxon>Agaricales</taxon>
        <taxon>Tricholomatineae</taxon>
        <taxon>Lyophyllaceae</taxon>
        <taxon>Tricholomella</taxon>
    </lineage>
</organism>
<evidence type="ECO:0000313" key="2">
    <source>
        <dbReference type="EMBL" id="KAF5366958.1"/>
    </source>
</evidence>
<dbReference type="AlphaFoldDB" id="A0A8H5GL20"/>
<keyword evidence="3" id="KW-1185">Reference proteome</keyword>
<reference evidence="2 3" key="1">
    <citation type="journal article" date="2020" name="ISME J.">
        <title>Uncovering the hidden diversity of litter-decomposition mechanisms in mushroom-forming fungi.</title>
        <authorList>
            <person name="Floudas D."/>
            <person name="Bentzer J."/>
            <person name="Ahren D."/>
            <person name="Johansson T."/>
            <person name="Persson P."/>
            <person name="Tunlid A."/>
        </authorList>
    </citation>
    <scope>NUCLEOTIDE SEQUENCE [LARGE SCALE GENOMIC DNA]</scope>
    <source>
        <strain evidence="2 3">CBS 661.87</strain>
    </source>
</reference>
<dbReference type="Proteomes" id="UP000565441">
    <property type="component" value="Unassembled WGS sequence"/>
</dbReference>
<dbReference type="EMBL" id="JAACJP010000071">
    <property type="protein sequence ID" value="KAF5366958.1"/>
    <property type="molecule type" value="Genomic_DNA"/>
</dbReference>
<gene>
    <name evidence="2" type="ORF">D9615_010611</name>
</gene>
<feature type="compositionally biased region" description="Basic residues" evidence="1">
    <location>
        <begin position="26"/>
        <end position="36"/>
    </location>
</feature>